<dbReference type="Gene3D" id="3.30.70.1320">
    <property type="entry name" value="Multidrug efflux transporter AcrB pore domain like"/>
    <property type="match status" value="1"/>
</dbReference>
<dbReference type="Gene3D" id="3.30.2090.10">
    <property type="entry name" value="Multidrug efflux transporter AcrB TolC docking domain, DN and DC subdomains"/>
    <property type="match status" value="1"/>
</dbReference>
<dbReference type="SUPFAM" id="SSF82693">
    <property type="entry name" value="Multidrug efflux transporter AcrB pore domain, PN1, PN2, PC1 and PC2 subdomains"/>
    <property type="match status" value="2"/>
</dbReference>
<accession>X0TIT8</accession>
<dbReference type="PANTHER" id="PTHR32063">
    <property type="match status" value="1"/>
</dbReference>
<dbReference type="PANTHER" id="PTHR32063:SF0">
    <property type="entry name" value="SWARMING MOTILITY PROTEIN SWRC"/>
    <property type="match status" value="1"/>
</dbReference>
<dbReference type="GO" id="GO:0042910">
    <property type="term" value="F:xenobiotic transmembrane transporter activity"/>
    <property type="evidence" value="ECO:0007669"/>
    <property type="project" value="TreeGrafter"/>
</dbReference>
<dbReference type="Gene3D" id="1.20.1640.10">
    <property type="entry name" value="Multidrug efflux transporter AcrB transmembrane domain"/>
    <property type="match status" value="1"/>
</dbReference>
<keyword evidence="1" id="KW-0472">Membrane</keyword>
<keyword evidence="1" id="KW-1133">Transmembrane helix</keyword>
<dbReference type="SUPFAM" id="SSF82714">
    <property type="entry name" value="Multidrug efflux transporter AcrB TolC docking domain, DN and DC subdomains"/>
    <property type="match status" value="1"/>
</dbReference>
<dbReference type="Gene3D" id="3.30.70.1430">
    <property type="entry name" value="Multidrug efflux transporter AcrB pore domain"/>
    <property type="match status" value="1"/>
</dbReference>
<dbReference type="EMBL" id="BARS01019075">
    <property type="protein sequence ID" value="GAF87186.1"/>
    <property type="molecule type" value="Genomic_DNA"/>
</dbReference>
<protein>
    <recommendedName>
        <fullName evidence="3">Acriflavin resistance protein</fullName>
    </recommendedName>
</protein>
<dbReference type="PRINTS" id="PR00702">
    <property type="entry name" value="ACRIFLAVINRP"/>
</dbReference>
<dbReference type="AlphaFoldDB" id="X0TIT8"/>
<evidence type="ECO:0000313" key="2">
    <source>
        <dbReference type="EMBL" id="GAF87186.1"/>
    </source>
</evidence>
<comment type="caution">
    <text evidence="2">The sequence shown here is derived from an EMBL/GenBank/DDBJ whole genome shotgun (WGS) entry which is preliminary data.</text>
</comment>
<feature type="non-terminal residue" evidence="2">
    <location>
        <position position="247"/>
    </location>
</feature>
<evidence type="ECO:0000256" key="1">
    <source>
        <dbReference type="SAM" id="Phobius"/>
    </source>
</evidence>
<dbReference type="InterPro" id="IPR001036">
    <property type="entry name" value="Acrflvin-R"/>
</dbReference>
<reference evidence="2" key="1">
    <citation type="journal article" date="2014" name="Front. Microbiol.">
        <title>High frequency of phylogenetically diverse reductive dehalogenase-homologous genes in deep subseafloor sedimentary metagenomes.</title>
        <authorList>
            <person name="Kawai M."/>
            <person name="Futagami T."/>
            <person name="Toyoda A."/>
            <person name="Takaki Y."/>
            <person name="Nishi S."/>
            <person name="Hori S."/>
            <person name="Arai W."/>
            <person name="Tsubouchi T."/>
            <person name="Morono Y."/>
            <person name="Uchiyama I."/>
            <person name="Ito T."/>
            <person name="Fujiyama A."/>
            <person name="Inagaki F."/>
            <person name="Takami H."/>
        </authorList>
    </citation>
    <scope>NUCLEOTIDE SEQUENCE</scope>
    <source>
        <strain evidence="2">Expedition CK06-06</strain>
    </source>
</reference>
<dbReference type="InterPro" id="IPR027463">
    <property type="entry name" value="AcrB_DN_DC_subdom"/>
</dbReference>
<name>X0TIT8_9ZZZZ</name>
<dbReference type="Pfam" id="PF00873">
    <property type="entry name" value="ACR_tran"/>
    <property type="match status" value="1"/>
</dbReference>
<feature type="transmembrane region" description="Helical" evidence="1">
    <location>
        <begin position="12"/>
        <end position="29"/>
    </location>
</feature>
<keyword evidence="1" id="KW-0812">Transmembrane</keyword>
<dbReference type="GO" id="GO:0005886">
    <property type="term" value="C:plasma membrane"/>
    <property type="evidence" value="ECO:0007669"/>
    <property type="project" value="TreeGrafter"/>
</dbReference>
<evidence type="ECO:0008006" key="3">
    <source>
        <dbReference type="Google" id="ProtNLM"/>
    </source>
</evidence>
<gene>
    <name evidence="2" type="ORF">S01H1_30950</name>
</gene>
<proteinExistence type="predicted"/>
<organism evidence="2">
    <name type="scientific">marine sediment metagenome</name>
    <dbReference type="NCBI Taxonomy" id="412755"/>
    <lineage>
        <taxon>unclassified sequences</taxon>
        <taxon>metagenomes</taxon>
        <taxon>ecological metagenomes</taxon>
    </lineage>
</organism>
<sequence>MKITQLTIKRPITTFMFFLGIVLLGFVSLRELSVDLLPDISYPRLSVVTEYPGVAPEEIETFVTLPLEAAVSRIPGLRRVESVSKEGQSFMTLEFSWGTDMDFATLHTREKLDGALIPEQAEDPVIISLDPQSKPIMVIAISGDRSLLELKEFSEELIKPRLEQIEGIGSAEIVGGVEREIQVEVDPRLLSLYGLTIDQIAGRIDEFNQNLQGGTIRKGRFKYALRVVGEFEVLSEIGEISLKTTEG</sequence>